<feature type="compositionally biased region" description="Basic and acidic residues" evidence="5">
    <location>
        <begin position="245"/>
        <end position="255"/>
    </location>
</feature>
<keyword evidence="2" id="KW-0812">Transmembrane</keyword>
<keyword evidence="6" id="KW-0732">Signal</keyword>
<dbReference type="GO" id="GO:0006882">
    <property type="term" value="P:intracellular zinc ion homeostasis"/>
    <property type="evidence" value="ECO:0007669"/>
    <property type="project" value="TreeGrafter"/>
</dbReference>
<reference evidence="7 8" key="1">
    <citation type="journal article" date="2021" name="Nat. Plants">
        <title>The Taxus genome provides insights into paclitaxel biosynthesis.</title>
        <authorList>
            <person name="Xiong X."/>
            <person name="Gou J."/>
            <person name="Liao Q."/>
            <person name="Li Y."/>
            <person name="Zhou Q."/>
            <person name="Bi G."/>
            <person name="Li C."/>
            <person name="Du R."/>
            <person name="Wang X."/>
            <person name="Sun T."/>
            <person name="Guo L."/>
            <person name="Liang H."/>
            <person name="Lu P."/>
            <person name="Wu Y."/>
            <person name="Zhang Z."/>
            <person name="Ro D.K."/>
            <person name="Shang Y."/>
            <person name="Huang S."/>
            <person name="Yan J."/>
        </authorList>
    </citation>
    <scope>NUCLEOTIDE SEQUENCE [LARGE SCALE GENOMIC DNA]</scope>
    <source>
        <strain evidence="7">Ta-2019</strain>
    </source>
</reference>
<dbReference type="PANTHER" id="PTHR16950">
    <property type="entry name" value="ZINC TRANSPORTER SLC39A7 HISTIDINE-RICH MEMBRANE PROTEIN KE4"/>
    <property type="match status" value="1"/>
</dbReference>
<evidence type="ECO:0000313" key="8">
    <source>
        <dbReference type="Proteomes" id="UP000824469"/>
    </source>
</evidence>
<accession>A0AA38LEA5</accession>
<evidence type="ECO:0000256" key="2">
    <source>
        <dbReference type="ARBA" id="ARBA00022692"/>
    </source>
</evidence>
<feature type="region of interest" description="Disordered" evidence="5">
    <location>
        <begin position="236"/>
        <end position="272"/>
    </location>
</feature>
<feature type="compositionally biased region" description="Basic and acidic residues" evidence="5">
    <location>
        <begin position="330"/>
        <end position="340"/>
    </location>
</feature>
<dbReference type="EMBL" id="JAHRHJ020000003">
    <property type="protein sequence ID" value="KAH9321439.1"/>
    <property type="molecule type" value="Genomic_DNA"/>
</dbReference>
<feature type="compositionally biased region" description="Acidic residues" evidence="5">
    <location>
        <begin position="359"/>
        <end position="368"/>
    </location>
</feature>
<keyword evidence="4" id="KW-0472">Membrane</keyword>
<evidence type="ECO:0000256" key="6">
    <source>
        <dbReference type="SAM" id="SignalP"/>
    </source>
</evidence>
<dbReference type="InterPro" id="IPR003689">
    <property type="entry name" value="ZIP"/>
</dbReference>
<feature type="compositionally biased region" description="Basic residues" evidence="5">
    <location>
        <begin position="106"/>
        <end position="122"/>
    </location>
</feature>
<evidence type="ECO:0000256" key="5">
    <source>
        <dbReference type="SAM" id="MobiDB-lite"/>
    </source>
</evidence>
<feature type="compositionally biased region" description="Basic and acidic residues" evidence="5">
    <location>
        <begin position="77"/>
        <end position="88"/>
    </location>
</feature>
<name>A0AA38LEA5_TAXCH</name>
<dbReference type="Pfam" id="PF02535">
    <property type="entry name" value="Zip"/>
    <property type="match status" value="1"/>
</dbReference>
<comment type="caution">
    <text evidence="7">The sequence shown here is derived from an EMBL/GenBank/DDBJ whole genome shotgun (WGS) entry which is preliminary data.</text>
</comment>
<organism evidence="7 8">
    <name type="scientific">Taxus chinensis</name>
    <name type="common">Chinese yew</name>
    <name type="synonym">Taxus wallichiana var. chinensis</name>
    <dbReference type="NCBI Taxonomy" id="29808"/>
    <lineage>
        <taxon>Eukaryota</taxon>
        <taxon>Viridiplantae</taxon>
        <taxon>Streptophyta</taxon>
        <taxon>Embryophyta</taxon>
        <taxon>Tracheophyta</taxon>
        <taxon>Spermatophyta</taxon>
        <taxon>Pinopsida</taxon>
        <taxon>Pinidae</taxon>
        <taxon>Conifers II</taxon>
        <taxon>Cupressales</taxon>
        <taxon>Taxaceae</taxon>
        <taxon>Taxus</taxon>
    </lineage>
</organism>
<comment type="subcellular location">
    <subcellularLocation>
        <location evidence="1">Membrane</location>
        <topology evidence="1">Multi-pass membrane protein</topology>
    </subcellularLocation>
</comment>
<feature type="region of interest" description="Disordered" evidence="5">
    <location>
        <begin position="320"/>
        <end position="400"/>
    </location>
</feature>
<protein>
    <recommendedName>
        <fullName evidence="9">IAA-alanine resistance protein 1</fullName>
    </recommendedName>
</protein>
<evidence type="ECO:0000313" key="7">
    <source>
        <dbReference type="EMBL" id="KAH9321439.1"/>
    </source>
</evidence>
<dbReference type="AlphaFoldDB" id="A0AA38LEA5"/>
<keyword evidence="8" id="KW-1185">Reference proteome</keyword>
<evidence type="ECO:0008006" key="9">
    <source>
        <dbReference type="Google" id="ProtNLM"/>
    </source>
</evidence>
<dbReference type="GO" id="GO:0016020">
    <property type="term" value="C:membrane"/>
    <property type="evidence" value="ECO:0007669"/>
    <property type="project" value="UniProtKB-SubCell"/>
</dbReference>
<feature type="region of interest" description="Disordered" evidence="5">
    <location>
        <begin position="97"/>
        <end position="131"/>
    </location>
</feature>
<sequence>MDRLRRGGKDKFLVWAMLVVLLEFSISSRRVLGSGSCPFSKEASADDHHYHEDHVHEDRIEFLGLEDEEGHSHHGREHSDHHHHEHEHGDMEIGILSHEDGEGHSHSHSHHGCGHSDHHHHEHEHGHRESHIAKNFRLQEELEEEEDLRLYGFGSQYHDHYHEEHDHEHLSTTGLWLRAMGCSLLVSMASLVCLMILPLIVSQGKPSKTVVDLLAAFGAGAMVGDAFLHQLPHALGGSHNHSHSHSLDNGHDHTHNHNHNHNHNHASIDSHAHSHSHSFEELSVGLAALVGIILFFLVEKIVRYVEGLSSQGVQGFHYGHHHHHKSNVCSKKDDDHHDRGSVALDETETSEFDKANEENSLDENDDGINDVAEKKDSTVGMSLRKRNKSNGATEPEKELLNSLDASSEIVETSEVKSMPNSTSNLVVGYLNLFSDGVHNFTDGMALGSAFLLHGSVGGWSRTLFLLAHELPQERTEFFAVFVDLASSPPSLNSIPMICGDVKICV</sequence>
<dbReference type="OMA" id="HRESHIA"/>
<feature type="chain" id="PRO_5041348075" description="IAA-alanine resistance protein 1" evidence="6">
    <location>
        <begin position="34"/>
        <end position="505"/>
    </location>
</feature>
<feature type="signal peptide" evidence="6">
    <location>
        <begin position="1"/>
        <end position="33"/>
    </location>
</feature>
<proteinExistence type="predicted"/>
<dbReference type="GO" id="GO:0005385">
    <property type="term" value="F:zinc ion transmembrane transporter activity"/>
    <property type="evidence" value="ECO:0007669"/>
    <property type="project" value="TreeGrafter"/>
</dbReference>
<evidence type="ECO:0000256" key="1">
    <source>
        <dbReference type="ARBA" id="ARBA00004141"/>
    </source>
</evidence>
<dbReference type="Proteomes" id="UP000824469">
    <property type="component" value="Unassembled WGS sequence"/>
</dbReference>
<gene>
    <name evidence="7" type="ORF">KI387_016078</name>
</gene>
<dbReference type="PANTHER" id="PTHR16950:SF16">
    <property type="entry name" value="ZINC TRANSPORTER ZIP13"/>
    <property type="match status" value="1"/>
</dbReference>
<evidence type="ECO:0000256" key="4">
    <source>
        <dbReference type="ARBA" id="ARBA00023136"/>
    </source>
</evidence>
<evidence type="ECO:0000256" key="3">
    <source>
        <dbReference type="ARBA" id="ARBA00022989"/>
    </source>
</evidence>
<feature type="region of interest" description="Disordered" evidence="5">
    <location>
        <begin position="69"/>
        <end position="88"/>
    </location>
</feature>
<keyword evidence="3" id="KW-1133">Transmembrane helix</keyword>